<feature type="domain" description="Solute-binding protein family 5" evidence="4">
    <location>
        <begin position="101"/>
        <end position="454"/>
    </location>
</feature>
<feature type="chain" id="PRO_5046950715" evidence="3">
    <location>
        <begin position="23"/>
        <end position="542"/>
    </location>
</feature>
<dbReference type="RefSeq" id="WP_379233176.1">
    <property type="nucleotide sequence ID" value="NZ_JBHSTE010000002.1"/>
</dbReference>
<evidence type="ECO:0000256" key="1">
    <source>
        <dbReference type="ARBA" id="ARBA00022729"/>
    </source>
</evidence>
<organism evidence="5 6">
    <name type="scientific">Paenibacillus septentrionalis</name>
    <dbReference type="NCBI Taxonomy" id="429342"/>
    <lineage>
        <taxon>Bacteria</taxon>
        <taxon>Bacillati</taxon>
        <taxon>Bacillota</taxon>
        <taxon>Bacilli</taxon>
        <taxon>Bacillales</taxon>
        <taxon>Paenibacillaceae</taxon>
        <taxon>Paenibacillus</taxon>
    </lineage>
</organism>
<protein>
    <submittedName>
        <fullName evidence="5">ABC transporter substrate-binding protein</fullName>
    </submittedName>
</protein>
<reference evidence="6" key="1">
    <citation type="journal article" date="2019" name="Int. J. Syst. Evol. Microbiol.">
        <title>The Global Catalogue of Microorganisms (GCM) 10K type strain sequencing project: providing services to taxonomists for standard genome sequencing and annotation.</title>
        <authorList>
            <consortium name="The Broad Institute Genomics Platform"/>
            <consortium name="The Broad Institute Genome Sequencing Center for Infectious Disease"/>
            <person name="Wu L."/>
            <person name="Ma J."/>
        </authorList>
    </citation>
    <scope>NUCLEOTIDE SEQUENCE [LARGE SCALE GENOMIC DNA]</scope>
    <source>
        <strain evidence="6">PCU 280</strain>
    </source>
</reference>
<feature type="compositionally biased region" description="Low complexity" evidence="2">
    <location>
        <begin position="28"/>
        <end position="41"/>
    </location>
</feature>
<gene>
    <name evidence="5" type="ORF">ACFP56_08290</name>
</gene>
<accession>A0ABW1V2C6</accession>
<dbReference type="InterPro" id="IPR030678">
    <property type="entry name" value="Peptide/Ni-bd"/>
</dbReference>
<dbReference type="PIRSF" id="PIRSF002741">
    <property type="entry name" value="MppA"/>
    <property type="match status" value="1"/>
</dbReference>
<comment type="caution">
    <text evidence="5">The sequence shown here is derived from an EMBL/GenBank/DDBJ whole genome shotgun (WGS) entry which is preliminary data.</text>
</comment>
<keyword evidence="1 3" id="KW-0732">Signal</keyword>
<feature type="signal peptide" evidence="3">
    <location>
        <begin position="1"/>
        <end position="22"/>
    </location>
</feature>
<dbReference type="EMBL" id="JBHSTE010000002">
    <property type="protein sequence ID" value="MFC6332623.1"/>
    <property type="molecule type" value="Genomic_DNA"/>
</dbReference>
<dbReference type="CDD" id="cd08502">
    <property type="entry name" value="PBP2_NikA_DppA_OppA_like_16"/>
    <property type="match status" value="1"/>
</dbReference>
<dbReference type="Gene3D" id="3.10.105.10">
    <property type="entry name" value="Dipeptide-binding Protein, Domain 3"/>
    <property type="match status" value="1"/>
</dbReference>
<feature type="region of interest" description="Disordered" evidence="2">
    <location>
        <begin position="28"/>
        <end position="51"/>
    </location>
</feature>
<dbReference type="PANTHER" id="PTHR30290">
    <property type="entry name" value="PERIPLASMIC BINDING COMPONENT OF ABC TRANSPORTER"/>
    <property type="match status" value="1"/>
</dbReference>
<dbReference type="Gene3D" id="3.40.190.10">
    <property type="entry name" value="Periplasmic binding protein-like II"/>
    <property type="match status" value="1"/>
</dbReference>
<dbReference type="Proteomes" id="UP001596233">
    <property type="component" value="Unassembled WGS sequence"/>
</dbReference>
<dbReference type="Gene3D" id="3.90.76.10">
    <property type="entry name" value="Dipeptide-binding Protein, Domain 1"/>
    <property type="match status" value="1"/>
</dbReference>
<dbReference type="SUPFAM" id="SSF53850">
    <property type="entry name" value="Periplasmic binding protein-like II"/>
    <property type="match status" value="1"/>
</dbReference>
<dbReference type="PANTHER" id="PTHR30290:SF38">
    <property type="entry name" value="D,D-DIPEPTIDE-BINDING PERIPLASMIC PROTEIN DDPA-RELATED"/>
    <property type="match status" value="1"/>
</dbReference>
<evidence type="ECO:0000313" key="6">
    <source>
        <dbReference type="Proteomes" id="UP001596233"/>
    </source>
</evidence>
<proteinExistence type="predicted"/>
<dbReference type="InterPro" id="IPR039424">
    <property type="entry name" value="SBP_5"/>
</dbReference>
<evidence type="ECO:0000256" key="2">
    <source>
        <dbReference type="SAM" id="MobiDB-lite"/>
    </source>
</evidence>
<keyword evidence="6" id="KW-1185">Reference proteome</keyword>
<dbReference type="Pfam" id="PF00496">
    <property type="entry name" value="SBP_bac_5"/>
    <property type="match status" value="1"/>
</dbReference>
<name>A0ABW1V2C6_9BACL</name>
<evidence type="ECO:0000259" key="4">
    <source>
        <dbReference type="Pfam" id="PF00496"/>
    </source>
</evidence>
<dbReference type="InterPro" id="IPR000914">
    <property type="entry name" value="SBP_5_dom"/>
</dbReference>
<sequence>MMKFRKTKMVVMGLTLLAVLLAGCGSKTGNSGNSGNTNGASLPTASPEASNNVESVAKELRIAFNAQPTTLDPHKTTAWITKDVSRPIFETLVAADENYSVTPLLAESFDVSEDAKTFTFKLRQGVKFHNGKEMKAEDVVASMNRWIASTTVGAATFGDATFTEVDEYTVELVLDKPSGNALQVMINTNQYAAIMPKEIIEAAGEGLIEEYIGTGPYKFQEWKQDQYISLVRYDEYASSATEASGVAGKKEAPTETLMMEFVTDASTRIAGLKSGQYDIAVELPPDYLGQIEGDSNLASYVSFAGYNPLIMNNKMGVLSDEKIRLAIAAALDAEKIMMGAYGNKQFYRTDGGLMLPEQTDWYTEAGLENYNQNDPEKAKQLLAEAGYNGEPIKMMTSREYEDLYNSSVVVKALLEEIGMVVDLQLYDWGTVVGNQPKPEVWDMFITTFSSKTDPTQILFLDSRNQWAGWHSNPMIDELLDNIRQSTNQEDSKKWFEEIQQEFWNTVPVYKIGDKYTMTAAHKNVQGFTYFEGPVFWNAQKAE</sequence>
<dbReference type="PROSITE" id="PS51257">
    <property type="entry name" value="PROKAR_LIPOPROTEIN"/>
    <property type="match status" value="1"/>
</dbReference>
<evidence type="ECO:0000313" key="5">
    <source>
        <dbReference type="EMBL" id="MFC6332623.1"/>
    </source>
</evidence>
<evidence type="ECO:0000256" key="3">
    <source>
        <dbReference type="SAM" id="SignalP"/>
    </source>
</evidence>